<proteinExistence type="predicted"/>
<gene>
    <name evidence="3" type="ORF">SAMN06272737_101189</name>
</gene>
<keyword evidence="4" id="KW-1185">Reference proteome</keyword>
<dbReference type="PANTHER" id="PTHR35794">
    <property type="entry name" value="CELL DIVISION PROTEIN DIVIVA"/>
    <property type="match status" value="1"/>
</dbReference>
<evidence type="ECO:0000313" key="3">
    <source>
        <dbReference type="EMBL" id="SNR23939.1"/>
    </source>
</evidence>
<dbReference type="Gene3D" id="6.10.250.660">
    <property type="match status" value="1"/>
</dbReference>
<evidence type="ECO:0000256" key="2">
    <source>
        <dbReference type="SAM" id="MobiDB-lite"/>
    </source>
</evidence>
<dbReference type="EMBL" id="FZNO01000001">
    <property type="protein sequence ID" value="SNR23939.1"/>
    <property type="molecule type" value="Genomic_DNA"/>
</dbReference>
<reference evidence="3 4" key="1">
    <citation type="submission" date="2017-06" db="EMBL/GenBank/DDBJ databases">
        <authorList>
            <person name="Kim H.J."/>
            <person name="Triplett B.A."/>
        </authorList>
    </citation>
    <scope>NUCLEOTIDE SEQUENCE [LARGE SCALE GENOMIC DNA]</scope>
    <source>
        <strain evidence="3 4">DSM 44272</strain>
    </source>
</reference>
<evidence type="ECO:0000256" key="1">
    <source>
        <dbReference type="SAM" id="Coils"/>
    </source>
</evidence>
<protein>
    <submittedName>
        <fullName evidence="3">DivIVA protein</fullName>
    </submittedName>
</protein>
<feature type="coiled-coil region" evidence="1">
    <location>
        <begin position="44"/>
        <end position="128"/>
    </location>
</feature>
<dbReference type="Proteomes" id="UP000198403">
    <property type="component" value="Unassembled WGS sequence"/>
</dbReference>
<keyword evidence="1" id="KW-0175">Coiled coil</keyword>
<dbReference type="Pfam" id="PF05103">
    <property type="entry name" value="DivIVA"/>
    <property type="match status" value="1"/>
</dbReference>
<name>A0A238URH5_9ACTN</name>
<dbReference type="AlphaFoldDB" id="A0A238URH5"/>
<sequence length="252" mass="26731">MSSTPNGSSNGDRGIMPADLQNLQFTRASMLRPGYVDTEVDRVMHRAAEELARLIAEKAELRDRVRALEAQVDGAPAQVPPSEQAVRILAVAQQTADNYVAEAEEFSRQVTSEARAEYEEQIRLARENAGAIIQAAQEAAAKIGGDVPAGADSGARSMEELQEQVAYLKAFGQACRVQLRSYLEALLADVETEWGRADPAALPLAAPRPPAQRSGRDDDGAAATFTGNTVAESRPDDAEGGLPATAGSRAAS</sequence>
<feature type="region of interest" description="Disordered" evidence="2">
    <location>
        <begin position="201"/>
        <end position="252"/>
    </location>
</feature>
<dbReference type="RefSeq" id="WP_089334697.1">
    <property type="nucleotide sequence ID" value="NZ_FZNO01000001.1"/>
</dbReference>
<dbReference type="OrthoDB" id="4210347at2"/>
<accession>A0A238URH5</accession>
<dbReference type="InterPro" id="IPR007793">
    <property type="entry name" value="DivIVA_fam"/>
</dbReference>
<evidence type="ECO:0000313" key="4">
    <source>
        <dbReference type="Proteomes" id="UP000198403"/>
    </source>
</evidence>
<dbReference type="PANTHER" id="PTHR35794:SF2">
    <property type="entry name" value="CELL DIVISION PROTEIN DIVIVA"/>
    <property type="match status" value="1"/>
</dbReference>
<organism evidence="3 4">
    <name type="scientific">Blastococcus mobilis</name>
    <dbReference type="NCBI Taxonomy" id="1938746"/>
    <lineage>
        <taxon>Bacteria</taxon>
        <taxon>Bacillati</taxon>
        <taxon>Actinomycetota</taxon>
        <taxon>Actinomycetes</taxon>
        <taxon>Geodermatophilales</taxon>
        <taxon>Geodermatophilaceae</taxon>
        <taxon>Blastococcus</taxon>
    </lineage>
</organism>